<dbReference type="SUPFAM" id="SSF51197">
    <property type="entry name" value="Clavaminate synthase-like"/>
    <property type="match status" value="1"/>
</dbReference>
<dbReference type="InterPro" id="IPR027443">
    <property type="entry name" value="IPNS-like_sf"/>
</dbReference>
<feature type="non-terminal residue" evidence="4">
    <location>
        <position position="235"/>
    </location>
</feature>
<keyword evidence="4" id="KW-0223">Dioxygenase</keyword>
<keyword evidence="2" id="KW-0408">Iron</keyword>
<evidence type="ECO:0000313" key="4">
    <source>
        <dbReference type="EMBL" id="KVH91898.1"/>
    </source>
</evidence>
<dbReference type="Gramene" id="KVH91898">
    <property type="protein sequence ID" value="KVH91898"/>
    <property type="gene ID" value="Ccrd_006075"/>
</dbReference>
<keyword evidence="5" id="KW-1185">Reference proteome</keyword>
<keyword evidence="1" id="KW-0479">Metal-binding</keyword>
<gene>
    <name evidence="4" type="ORF">Ccrd_006075</name>
</gene>
<dbReference type="GO" id="GO:0051213">
    <property type="term" value="F:dioxygenase activity"/>
    <property type="evidence" value="ECO:0007669"/>
    <property type="project" value="UniProtKB-KW"/>
</dbReference>
<evidence type="ECO:0000256" key="2">
    <source>
        <dbReference type="ARBA" id="ARBA00023004"/>
    </source>
</evidence>
<dbReference type="Gene3D" id="2.60.120.330">
    <property type="entry name" value="B-lactam Antibiotic, Isopenicillin N Synthase, Chain"/>
    <property type="match status" value="1"/>
</dbReference>
<dbReference type="PANTHER" id="PTHR47991">
    <property type="entry name" value="OXOGLUTARATE/IRON-DEPENDENT DIOXYGENASE"/>
    <property type="match status" value="1"/>
</dbReference>
<evidence type="ECO:0000313" key="5">
    <source>
        <dbReference type="Proteomes" id="UP000243975"/>
    </source>
</evidence>
<dbReference type="AlphaFoldDB" id="A0A103XJN3"/>
<comment type="caution">
    <text evidence="4">The sequence shown here is derived from an EMBL/GenBank/DDBJ whole genome shotgun (WGS) entry which is preliminary data.</text>
</comment>
<keyword evidence="4" id="KW-0560">Oxidoreductase</keyword>
<protein>
    <submittedName>
        <fullName evidence="4">Oxoglutarate/iron-dependent dioxygenase</fullName>
    </submittedName>
</protein>
<proteinExistence type="predicted"/>
<dbReference type="InterPro" id="IPR050295">
    <property type="entry name" value="Plant_2OG-oxidoreductases"/>
</dbReference>
<dbReference type="GO" id="GO:0046872">
    <property type="term" value="F:metal ion binding"/>
    <property type="evidence" value="ECO:0007669"/>
    <property type="project" value="UniProtKB-KW"/>
</dbReference>
<feature type="domain" description="Isopenicillin N synthase-like Fe(2+) 2OG dioxygenase" evidence="3">
    <location>
        <begin position="118"/>
        <end position="181"/>
    </location>
</feature>
<name>A0A103XJN3_CYNCS</name>
<accession>A0A103XJN3</accession>
<organism evidence="4 5">
    <name type="scientific">Cynara cardunculus var. scolymus</name>
    <name type="common">Globe artichoke</name>
    <name type="synonym">Cynara scolymus</name>
    <dbReference type="NCBI Taxonomy" id="59895"/>
    <lineage>
        <taxon>Eukaryota</taxon>
        <taxon>Viridiplantae</taxon>
        <taxon>Streptophyta</taxon>
        <taxon>Embryophyta</taxon>
        <taxon>Tracheophyta</taxon>
        <taxon>Spermatophyta</taxon>
        <taxon>Magnoliopsida</taxon>
        <taxon>eudicotyledons</taxon>
        <taxon>Gunneridae</taxon>
        <taxon>Pentapetalae</taxon>
        <taxon>asterids</taxon>
        <taxon>campanulids</taxon>
        <taxon>Asterales</taxon>
        <taxon>Asteraceae</taxon>
        <taxon>Carduoideae</taxon>
        <taxon>Cardueae</taxon>
        <taxon>Carduinae</taxon>
        <taxon>Cynara</taxon>
    </lineage>
</organism>
<dbReference type="OMA" id="AQCTHIN"/>
<dbReference type="InterPro" id="IPR044861">
    <property type="entry name" value="IPNS-like_FE2OG_OXY"/>
</dbReference>
<dbReference type="EMBL" id="LEKV01004898">
    <property type="protein sequence ID" value="KVH91898.1"/>
    <property type="molecule type" value="Genomic_DNA"/>
</dbReference>
<sequence>VNNPWPALNQLLNESESDYITKVVKQNESLKVRAKEMGQNTDEISNRSEYGGSIPVDNVQALASKDLKDVPVRYLRPEIVSDEVLTDESLQIPELFKLMSINLGIDLETVSKLYENCTQGIRMNYYPPCLEADKVLGLAPHSDAVGLTLLVQVNEVQGLQIKKNSKWVPIKPIRGSIIVNIAFHSPGIDTMIGPLTDGVNEKTAKYKTINTEDYTKLIISSKLDGKSLIEQMKIQ</sequence>
<evidence type="ECO:0000259" key="3">
    <source>
        <dbReference type="Pfam" id="PF03171"/>
    </source>
</evidence>
<reference evidence="4 5" key="1">
    <citation type="journal article" date="2016" name="Sci. Rep.">
        <title>The genome sequence of the outbreeding globe artichoke constructed de novo incorporating a phase-aware low-pass sequencing strategy of F1 progeny.</title>
        <authorList>
            <person name="Scaglione D."/>
            <person name="Reyes-Chin-Wo S."/>
            <person name="Acquadro A."/>
            <person name="Froenicke L."/>
            <person name="Portis E."/>
            <person name="Beitel C."/>
            <person name="Tirone M."/>
            <person name="Mauro R."/>
            <person name="Lo Monaco A."/>
            <person name="Mauromicale G."/>
            <person name="Faccioli P."/>
            <person name="Cattivelli L."/>
            <person name="Rieseberg L."/>
            <person name="Michelmore R."/>
            <person name="Lanteri S."/>
        </authorList>
    </citation>
    <scope>NUCLEOTIDE SEQUENCE [LARGE SCALE GENOMIC DNA]</scope>
    <source>
        <strain evidence="4">2C</strain>
    </source>
</reference>
<dbReference type="Proteomes" id="UP000243975">
    <property type="component" value="Unassembled WGS sequence"/>
</dbReference>
<evidence type="ECO:0000256" key="1">
    <source>
        <dbReference type="ARBA" id="ARBA00022723"/>
    </source>
</evidence>
<dbReference type="Pfam" id="PF03171">
    <property type="entry name" value="2OG-FeII_Oxy"/>
    <property type="match status" value="1"/>
</dbReference>